<dbReference type="AlphaFoldDB" id="A0A839Z399"/>
<dbReference type="Proteomes" id="UP000533469">
    <property type="component" value="Unassembled WGS sequence"/>
</dbReference>
<comment type="caution">
    <text evidence="1">The sequence shown here is derived from an EMBL/GenBank/DDBJ whole genome shotgun (WGS) entry which is preliminary data.</text>
</comment>
<organism evidence="1 2">
    <name type="scientific">Ancylobacter tetraedralis</name>
    <dbReference type="NCBI Taxonomy" id="217068"/>
    <lineage>
        <taxon>Bacteria</taxon>
        <taxon>Pseudomonadati</taxon>
        <taxon>Pseudomonadota</taxon>
        <taxon>Alphaproteobacteria</taxon>
        <taxon>Hyphomicrobiales</taxon>
        <taxon>Xanthobacteraceae</taxon>
        <taxon>Ancylobacter</taxon>
    </lineage>
</organism>
<dbReference type="EMBL" id="JACICD010000001">
    <property type="protein sequence ID" value="MBB3769443.1"/>
    <property type="molecule type" value="Genomic_DNA"/>
</dbReference>
<sequence>MCETCDGLEATPRGFSPERIAAARAAEMRRPGEAIPEEAWLIFAGKRGGSLAFAHYRRILESLVLAAGQPASTFRCD</sequence>
<reference evidence="1 2" key="1">
    <citation type="submission" date="2020-08" db="EMBL/GenBank/DDBJ databases">
        <title>Genomic Encyclopedia of Type Strains, Phase IV (KMG-IV): sequencing the most valuable type-strain genomes for metagenomic binning, comparative biology and taxonomic classification.</title>
        <authorList>
            <person name="Goeker M."/>
        </authorList>
    </citation>
    <scope>NUCLEOTIDE SEQUENCE [LARGE SCALE GENOMIC DNA]</scope>
    <source>
        <strain evidence="1 2">DSM 5895</strain>
    </source>
</reference>
<evidence type="ECO:0000313" key="2">
    <source>
        <dbReference type="Proteomes" id="UP000533469"/>
    </source>
</evidence>
<accession>A0A839Z399</accession>
<evidence type="ECO:0000313" key="1">
    <source>
        <dbReference type="EMBL" id="MBB3769443.1"/>
    </source>
</evidence>
<dbReference type="RefSeq" id="WP_183187667.1">
    <property type="nucleotide sequence ID" value="NZ_JACICD010000001.1"/>
</dbReference>
<gene>
    <name evidence="1" type="ORF">FHS55_000029</name>
</gene>
<proteinExistence type="predicted"/>
<keyword evidence="2" id="KW-1185">Reference proteome</keyword>
<name>A0A839Z399_9HYPH</name>
<protein>
    <submittedName>
        <fullName evidence="1">Uncharacterized protein</fullName>
    </submittedName>
</protein>